<keyword evidence="9" id="KW-1185">Reference proteome</keyword>
<feature type="active site" description="Proton donor" evidence="5">
    <location>
        <position position="253"/>
    </location>
</feature>
<comment type="subunit">
    <text evidence="5">Homodimer.</text>
</comment>
<comment type="pathway">
    <text evidence="5">Cofactor biosynthesis; pyridoxine 5'-phosphate biosynthesis; pyridoxine 5'-phosphate from D-erythrose 4-phosphate: step 2/5.</text>
</comment>
<organism evidence="8 9">
    <name type="scientific">Williamwhitmania taraxaci</name>
    <dbReference type="NCBI Taxonomy" id="1640674"/>
    <lineage>
        <taxon>Bacteria</taxon>
        <taxon>Pseudomonadati</taxon>
        <taxon>Bacteroidota</taxon>
        <taxon>Bacteroidia</taxon>
        <taxon>Bacteroidales</taxon>
        <taxon>Williamwhitmaniaceae</taxon>
        <taxon>Williamwhitmania</taxon>
    </lineage>
</organism>
<dbReference type="InterPro" id="IPR038251">
    <property type="entry name" value="PdxB_dimer_sf"/>
</dbReference>
<dbReference type="Gene3D" id="3.40.50.720">
    <property type="entry name" value="NAD(P)-binding Rossmann-like Domain"/>
    <property type="match status" value="2"/>
</dbReference>
<dbReference type="OrthoDB" id="1522997at2"/>
<dbReference type="GO" id="GO:0005737">
    <property type="term" value="C:cytoplasm"/>
    <property type="evidence" value="ECO:0007669"/>
    <property type="project" value="UniProtKB-SubCell"/>
</dbReference>
<sequence length="373" mass="41279">MKIVIDDKIPFLEGILENYFEVVYKPGKFICRTDLQDADALLVRTRTQCNGLLLNGTPVKCIATATIGHDHIDAAYCKKAGIKWSNAPGCNAWAVQQYVIASILEMAQKYSMSLNNLTLGIVGAGHVGSKIAETALALGLNVLVNDPPRALKEGGDFVSLETIQAESDFISFHVPLTLEGDYKTIQMVDDHFFARLKKMPIIINSSRGEVMSGDALKRALISRVIRGAVVDVWENEPTVDVELLRMVDIATPHIAGYSVEGKAKGTAYAVQALSRHFGLGIDNWYPSSVPSPRNSIIEPKNNVPHKTILEAVRSTYRVMIDDNGLRSNPRNFEKLRTDYNFRNEFSSFQVDGSNLDAKLVKRFQKVGFIVTGY</sequence>
<dbReference type="HAMAP" id="MF_01825">
    <property type="entry name" value="PdxB"/>
    <property type="match status" value="1"/>
</dbReference>
<dbReference type="SUPFAM" id="SSF52283">
    <property type="entry name" value="Formate/glycerate dehydrogenase catalytic domain-like"/>
    <property type="match status" value="1"/>
</dbReference>
<reference evidence="8 9" key="1">
    <citation type="submission" date="2016-09" db="EMBL/GenBank/DDBJ databases">
        <authorList>
            <person name="Capua I."/>
            <person name="De Benedictis P."/>
            <person name="Joannis T."/>
            <person name="Lombin L.H."/>
            <person name="Cattoli G."/>
        </authorList>
    </citation>
    <scope>NUCLEOTIDE SEQUENCE [LARGE SCALE GENOMIC DNA]</scope>
    <source>
        <strain evidence="8 9">A7P-90m</strain>
    </source>
</reference>
<evidence type="ECO:0000256" key="3">
    <source>
        <dbReference type="ARBA" id="ARBA00023027"/>
    </source>
</evidence>
<dbReference type="InterPro" id="IPR024531">
    <property type="entry name" value="Erythronate-4-P_DHase_dimer"/>
</dbReference>
<dbReference type="RefSeq" id="WP_092435612.1">
    <property type="nucleotide sequence ID" value="NZ_FMYP01000007.1"/>
</dbReference>
<keyword evidence="1 5" id="KW-0963">Cytoplasm</keyword>
<dbReference type="Gene3D" id="3.30.1370.170">
    <property type="match status" value="1"/>
</dbReference>
<comment type="subcellular location">
    <subcellularLocation>
        <location evidence="5">Cytoplasm</location>
    </subcellularLocation>
</comment>
<dbReference type="Pfam" id="PF02826">
    <property type="entry name" value="2-Hacid_dh_C"/>
    <property type="match status" value="1"/>
</dbReference>
<dbReference type="SUPFAM" id="SSF51735">
    <property type="entry name" value="NAD(P)-binding Rossmann-fold domains"/>
    <property type="match status" value="1"/>
</dbReference>
<comment type="caution">
    <text evidence="5">Lacks conserved residue(s) required for the propagation of feature annotation.</text>
</comment>
<dbReference type="InterPro" id="IPR006140">
    <property type="entry name" value="D-isomer_DH_NAD-bd"/>
</dbReference>
<name>A0A1G6H4K6_9BACT</name>
<dbReference type="Pfam" id="PF11890">
    <property type="entry name" value="DUF3410"/>
    <property type="match status" value="1"/>
</dbReference>
<evidence type="ECO:0000256" key="4">
    <source>
        <dbReference type="ARBA" id="ARBA00023096"/>
    </source>
</evidence>
<evidence type="ECO:0000256" key="5">
    <source>
        <dbReference type="HAMAP-Rule" id="MF_01825"/>
    </source>
</evidence>
<dbReference type="GO" id="GO:0008615">
    <property type="term" value="P:pyridoxine biosynthetic process"/>
    <property type="evidence" value="ECO:0007669"/>
    <property type="project" value="UniProtKB-UniRule"/>
</dbReference>
<keyword evidence="2 5" id="KW-0560">Oxidoreductase</keyword>
<keyword evidence="3 5" id="KW-0520">NAD</keyword>
<comment type="function">
    <text evidence="5">Catalyzes the oxidation of erythronate-4-phosphate to 3-hydroxy-2-oxo-4-phosphonooxybutanoate.</text>
</comment>
<dbReference type="EMBL" id="FMYP01000007">
    <property type="protein sequence ID" value="SDB89267.1"/>
    <property type="molecule type" value="Genomic_DNA"/>
</dbReference>
<feature type="binding site" evidence="5">
    <location>
        <position position="45"/>
    </location>
    <ligand>
        <name>substrate</name>
    </ligand>
</feature>
<evidence type="ECO:0000256" key="2">
    <source>
        <dbReference type="ARBA" id="ARBA00023002"/>
    </source>
</evidence>
<dbReference type="GO" id="GO:0046983">
    <property type="term" value="F:protein dimerization activity"/>
    <property type="evidence" value="ECO:0007669"/>
    <property type="project" value="InterPro"/>
</dbReference>
<evidence type="ECO:0000259" key="6">
    <source>
        <dbReference type="Pfam" id="PF02826"/>
    </source>
</evidence>
<dbReference type="Proteomes" id="UP000199452">
    <property type="component" value="Unassembled WGS sequence"/>
</dbReference>
<feature type="binding site" evidence="5">
    <location>
        <position position="146"/>
    </location>
    <ligand>
        <name>NAD(+)</name>
        <dbReference type="ChEBI" id="CHEBI:57540"/>
    </ligand>
</feature>
<dbReference type="PANTHER" id="PTHR10996">
    <property type="entry name" value="2-HYDROXYACID DEHYDROGENASE-RELATED"/>
    <property type="match status" value="1"/>
</dbReference>
<evidence type="ECO:0000259" key="7">
    <source>
        <dbReference type="Pfam" id="PF11890"/>
    </source>
</evidence>
<feature type="active site" evidence="5">
    <location>
        <position position="207"/>
    </location>
</feature>
<proteinExistence type="inferred from homology"/>
<feature type="binding site" evidence="5">
    <location>
        <position position="66"/>
    </location>
    <ligand>
        <name>substrate</name>
    </ligand>
</feature>
<feature type="binding site" evidence="5">
    <location>
        <position position="256"/>
    </location>
    <ligand>
        <name>NAD(+)</name>
        <dbReference type="ChEBI" id="CHEBI:57540"/>
    </ligand>
</feature>
<dbReference type="InterPro" id="IPR050223">
    <property type="entry name" value="D-isomer_2-hydroxyacid_DH"/>
</dbReference>
<evidence type="ECO:0000313" key="9">
    <source>
        <dbReference type="Proteomes" id="UP000199452"/>
    </source>
</evidence>
<comment type="catalytic activity">
    <reaction evidence="5">
        <text>4-phospho-D-erythronate + NAD(+) = (R)-3-hydroxy-2-oxo-4-phosphooxybutanoate + NADH + H(+)</text>
        <dbReference type="Rhea" id="RHEA:18829"/>
        <dbReference type="ChEBI" id="CHEBI:15378"/>
        <dbReference type="ChEBI" id="CHEBI:57540"/>
        <dbReference type="ChEBI" id="CHEBI:57945"/>
        <dbReference type="ChEBI" id="CHEBI:58538"/>
        <dbReference type="ChEBI" id="CHEBI:58766"/>
        <dbReference type="EC" id="1.1.1.290"/>
    </reaction>
</comment>
<accession>A0A1G6H4K6</accession>
<feature type="domain" description="Erythronate-4-phosphate dehydrogenase dimerisation" evidence="7">
    <location>
        <begin position="290"/>
        <end position="367"/>
    </location>
</feature>
<feature type="binding site" evidence="5">
    <location>
        <position position="231"/>
    </location>
    <ligand>
        <name>NAD(+)</name>
        <dbReference type="ChEBI" id="CHEBI:57540"/>
    </ligand>
</feature>
<dbReference type="InterPro" id="IPR020921">
    <property type="entry name" value="Erythronate-4-P_DHase"/>
</dbReference>
<protein>
    <recommendedName>
        <fullName evidence="5">Erythronate-4-phosphate dehydrogenase</fullName>
        <ecNumber evidence="5">1.1.1.290</ecNumber>
    </recommendedName>
</protein>
<comment type="similarity">
    <text evidence="5">Belongs to the D-isomer specific 2-hydroxyacid dehydrogenase family. PdxB subfamily.</text>
</comment>
<evidence type="ECO:0000313" key="8">
    <source>
        <dbReference type="EMBL" id="SDB89267.1"/>
    </source>
</evidence>
<dbReference type="PANTHER" id="PTHR10996:SF282">
    <property type="entry name" value="D-3-PHOSPHOGLYCERATE DEHYDROGENASE 1-RELATED"/>
    <property type="match status" value="1"/>
</dbReference>
<feature type="active site" evidence="5">
    <location>
        <position position="236"/>
    </location>
</feature>
<dbReference type="GO" id="GO:0051287">
    <property type="term" value="F:NAD binding"/>
    <property type="evidence" value="ECO:0007669"/>
    <property type="project" value="InterPro"/>
</dbReference>
<evidence type="ECO:0000256" key="1">
    <source>
        <dbReference type="ARBA" id="ARBA00022490"/>
    </source>
</evidence>
<dbReference type="GO" id="GO:0033711">
    <property type="term" value="F:4-phosphoerythronate dehydrogenase activity"/>
    <property type="evidence" value="ECO:0007669"/>
    <property type="project" value="UniProtKB-EC"/>
</dbReference>
<dbReference type="EC" id="1.1.1.290" evidence="5"/>
<dbReference type="CDD" id="cd12158">
    <property type="entry name" value="ErythrP_dh"/>
    <property type="match status" value="1"/>
</dbReference>
<dbReference type="STRING" id="1640674.SAMN05216323_10079"/>
<dbReference type="AlphaFoldDB" id="A0A1G6H4K6"/>
<dbReference type="UniPathway" id="UPA00244">
    <property type="reaction ID" value="UER00310"/>
</dbReference>
<gene>
    <name evidence="5" type="primary">pdxB</name>
    <name evidence="8" type="ORF">SAMN05216323_10079</name>
</gene>
<feature type="domain" description="D-isomer specific 2-hydroxyacid dehydrogenase NAD-binding" evidence="6">
    <location>
        <begin position="107"/>
        <end position="255"/>
    </location>
</feature>
<dbReference type="InterPro" id="IPR036291">
    <property type="entry name" value="NAD(P)-bd_dom_sf"/>
</dbReference>
<keyword evidence="4 5" id="KW-0664">Pyridoxine biosynthesis</keyword>
<feature type="binding site" evidence="5">
    <location>
        <position position="257"/>
    </location>
    <ligand>
        <name>substrate</name>
    </ligand>
</feature>